<keyword evidence="1" id="KW-0812">Transmembrane</keyword>
<proteinExistence type="predicted"/>
<keyword evidence="1" id="KW-0472">Membrane</keyword>
<dbReference type="RefSeq" id="WP_165814070.1">
    <property type="nucleotide sequence ID" value="NZ_JBGUNC010000071.1"/>
</dbReference>
<keyword evidence="1" id="KW-1133">Transmembrane helix</keyword>
<name>A0A315XKN1_9EURY</name>
<gene>
    <name evidence="2" type="ORF">MBBTH_19600</name>
</gene>
<keyword evidence="3" id="KW-1185">Reference proteome</keyword>
<comment type="caution">
    <text evidence="2">The sequence shown here is derived from an EMBL/GenBank/DDBJ whole genome shotgun (WGS) entry which is preliminary data.</text>
</comment>
<evidence type="ECO:0000256" key="1">
    <source>
        <dbReference type="SAM" id="Phobius"/>
    </source>
</evidence>
<feature type="transmembrane region" description="Helical" evidence="1">
    <location>
        <begin position="7"/>
        <end position="24"/>
    </location>
</feature>
<organism evidence="2 3">
    <name type="scientific">Methanobrevibacter thaueri</name>
    <dbReference type="NCBI Taxonomy" id="190975"/>
    <lineage>
        <taxon>Archaea</taxon>
        <taxon>Methanobacteriati</taxon>
        <taxon>Methanobacteriota</taxon>
        <taxon>Methanomada group</taxon>
        <taxon>Methanobacteria</taxon>
        <taxon>Methanobacteriales</taxon>
        <taxon>Methanobacteriaceae</taxon>
        <taxon>Methanobrevibacter</taxon>
    </lineage>
</organism>
<evidence type="ECO:0000313" key="3">
    <source>
        <dbReference type="Proteomes" id="UP000251717"/>
    </source>
</evidence>
<dbReference type="Proteomes" id="UP000251717">
    <property type="component" value="Unassembled WGS sequence"/>
</dbReference>
<evidence type="ECO:0000313" key="2">
    <source>
        <dbReference type="EMBL" id="PWB85361.1"/>
    </source>
</evidence>
<dbReference type="OrthoDB" id="378079at2157"/>
<sequence length="53" mass="5786">MEQWKISVLTGVALIILALLFSAVRGTISIWMALVIILGVADIAIGLYRKSKE</sequence>
<dbReference type="AlphaFoldDB" id="A0A315XKN1"/>
<accession>A0A315XKN1</accession>
<protein>
    <submittedName>
        <fullName evidence="2">Uncharacterized protein</fullName>
    </submittedName>
</protein>
<dbReference type="EMBL" id="MZGS01000028">
    <property type="protein sequence ID" value="PWB85361.1"/>
    <property type="molecule type" value="Genomic_DNA"/>
</dbReference>
<reference evidence="2 3" key="1">
    <citation type="submission" date="2017-03" db="EMBL/GenBank/DDBJ databases">
        <title>Genome sequence of Methanobrevibacter thaueri.</title>
        <authorList>
            <person name="Poehlein A."/>
            <person name="Seedorf H."/>
            <person name="Daniel R."/>
        </authorList>
    </citation>
    <scope>NUCLEOTIDE SEQUENCE [LARGE SCALE GENOMIC DNA]</scope>
    <source>
        <strain evidence="2 3">DSM 11995</strain>
    </source>
</reference>
<feature type="transmembrane region" description="Helical" evidence="1">
    <location>
        <begin position="30"/>
        <end position="48"/>
    </location>
</feature>